<feature type="region of interest" description="Disordered" evidence="2">
    <location>
        <begin position="334"/>
        <end position="379"/>
    </location>
</feature>
<keyword evidence="4" id="KW-1185">Reference proteome</keyword>
<dbReference type="EMBL" id="GL376611">
    <property type="status" value="NOT_ANNOTATED_CDS"/>
    <property type="molecule type" value="Genomic_DNA"/>
</dbReference>
<reference evidence="4" key="1">
    <citation type="journal article" date="2010" name="Genome Biol.">
        <title>Genome sequence of the necrotrophic plant pathogen Pythium ultimum reveals original pathogenicity mechanisms and effector repertoire.</title>
        <authorList>
            <person name="Levesque C.A."/>
            <person name="Brouwer H."/>
            <person name="Cano L."/>
            <person name="Hamilton J.P."/>
            <person name="Holt C."/>
            <person name="Huitema E."/>
            <person name="Raffaele S."/>
            <person name="Robideau G.P."/>
            <person name="Thines M."/>
            <person name="Win J."/>
            <person name="Zerillo M.M."/>
            <person name="Beakes G.W."/>
            <person name="Boore J.L."/>
            <person name="Busam D."/>
            <person name="Dumas B."/>
            <person name="Ferriera S."/>
            <person name="Fuerstenberg S.I."/>
            <person name="Gachon C.M."/>
            <person name="Gaulin E."/>
            <person name="Govers F."/>
            <person name="Grenville-Briggs L."/>
            <person name="Horner N."/>
            <person name="Hostetler J."/>
            <person name="Jiang R.H."/>
            <person name="Johnson J."/>
            <person name="Krajaejun T."/>
            <person name="Lin H."/>
            <person name="Meijer H.J."/>
            <person name="Moore B."/>
            <person name="Morris P."/>
            <person name="Phuntmart V."/>
            <person name="Puiu D."/>
            <person name="Shetty J."/>
            <person name="Stajich J.E."/>
            <person name="Tripathy S."/>
            <person name="Wawra S."/>
            <person name="van West P."/>
            <person name="Whitty B.R."/>
            <person name="Coutinho P.M."/>
            <person name="Henrissat B."/>
            <person name="Martin F."/>
            <person name="Thomas P.D."/>
            <person name="Tyler B.M."/>
            <person name="De Vries R.P."/>
            <person name="Kamoun S."/>
            <person name="Yandell M."/>
            <person name="Tisserat N."/>
            <person name="Buell C.R."/>
        </authorList>
    </citation>
    <scope>NUCLEOTIDE SEQUENCE</scope>
    <source>
        <strain evidence="4">DAOM:BR144</strain>
    </source>
</reference>
<dbReference type="VEuPathDB" id="FungiDB:PYU1_G011688"/>
<protein>
    <submittedName>
        <fullName evidence="3">Uncharacterized protein</fullName>
    </submittedName>
</protein>
<evidence type="ECO:0000313" key="4">
    <source>
        <dbReference type="Proteomes" id="UP000019132"/>
    </source>
</evidence>
<evidence type="ECO:0000256" key="2">
    <source>
        <dbReference type="SAM" id="MobiDB-lite"/>
    </source>
</evidence>
<feature type="region of interest" description="Disordered" evidence="2">
    <location>
        <begin position="1"/>
        <end position="68"/>
    </location>
</feature>
<reference evidence="3" key="3">
    <citation type="submission" date="2015-02" db="UniProtKB">
        <authorList>
            <consortium name="EnsemblProtists"/>
        </authorList>
    </citation>
    <scope>IDENTIFICATION</scope>
    <source>
        <strain evidence="3">DAOM BR144</strain>
    </source>
</reference>
<dbReference type="Proteomes" id="UP000019132">
    <property type="component" value="Unassembled WGS sequence"/>
</dbReference>
<dbReference type="AlphaFoldDB" id="K3X3B5"/>
<organism evidence="3 4">
    <name type="scientific">Globisporangium ultimum (strain ATCC 200006 / CBS 805.95 / DAOM BR144)</name>
    <name type="common">Pythium ultimum</name>
    <dbReference type="NCBI Taxonomy" id="431595"/>
    <lineage>
        <taxon>Eukaryota</taxon>
        <taxon>Sar</taxon>
        <taxon>Stramenopiles</taxon>
        <taxon>Oomycota</taxon>
        <taxon>Peronosporomycetes</taxon>
        <taxon>Pythiales</taxon>
        <taxon>Pythiaceae</taxon>
        <taxon>Globisporangium</taxon>
    </lineage>
</organism>
<dbReference type="EnsemblProtists" id="PYU1_T011714">
    <property type="protein sequence ID" value="PYU1_T011714"/>
    <property type="gene ID" value="PYU1_G011688"/>
</dbReference>
<feature type="compositionally biased region" description="Acidic residues" evidence="2">
    <location>
        <begin position="9"/>
        <end position="21"/>
    </location>
</feature>
<sequence length="379" mass="43221">MPLHVHEDTAEEQQDEADSLSDSDAVACETQDEDHDGKRGATTRRGTRYGAPSDASKQRHVTQQEEDEQRRMVRMMKMMKKDEIEQLQERMEELEHELKALKFHALMGNGTSNGRNGTSATPLQKGKLTEHFLHDAIQSQQVALAGLQAMLSSYTTLQERSPFHVGIYLNKDPKERRHVLAAARTKVLEQTKRFVRERHRGMDMLKLYAEQERFETARGDYCVMGFDIIPLPAAKSAKSVFDNLLFLINNVEITFTDMMGHITIRENDDDSSCSDAAQFRVVSTLADSVYLEANVVRFTEFQPARTRNEGDDDDEGEESDFGIISVDYIDDDELYPFQPDTRVLRETSRAQDTKSSNHHDQQQATATRTREPLSSRDGR</sequence>
<feature type="compositionally biased region" description="Basic and acidic residues" evidence="2">
    <location>
        <begin position="342"/>
        <end position="361"/>
    </location>
</feature>
<name>K3X3B5_GLOUD</name>
<dbReference type="InParanoid" id="K3X3B5"/>
<evidence type="ECO:0000313" key="3">
    <source>
        <dbReference type="EnsemblProtists" id="PYU1_T011714"/>
    </source>
</evidence>
<keyword evidence="1" id="KW-0175">Coiled coil</keyword>
<evidence type="ECO:0000256" key="1">
    <source>
        <dbReference type="SAM" id="Coils"/>
    </source>
</evidence>
<dbReference type="eggNOG" id="ENOG502T38Z">
    <property type="taxonomic scope" value="Eukaryota"/>
</dbReference>
<feature type="compositionally biased region" description="Basic and acidic residues" evidence="2">
    <location>
        <begin position="368"/>
        <end position="379"/>
    </location>
</feature>
<reference evidence="4" key="2">
    <citation type="submission" date="2010-04" db="EMBL/GenBank/DDBJ databases">
        <authorList>
            <person name="Buell R."/>
            <person name="Hamilton J."/>
            <person name="Hostetler J."/>
        </authorList>
    </citation>
    <scope>NUCLEOTIDE SEQUENCE [LARGE SCALE GENOMIC DNA]</scope>
    <source>
        <strain evidence="4">DAOM:BR144</strain>
    </source>
</reference>
<accession>K3X3B5</accession>
<feature type="coiled-coil region" evidence="1">
    <location>
        <begin position="77"/>
        <end position="104"/>
    </location>
</feature>
<dbReference type="HOGENOM" id="CLU_036567_0_3_1"/>
<proteinExistence type="predicted"/>